<accession>A0A699JVA1</accession>
<feature type="non-terminal residue" evidence="1">
    <location>
        <position position="1"/>
    </location>
</feature>
<proteinExistence type="predicted"/>
<gene>
    <name evidence="1" type="ORF">Tci_631525</name>
</gene>
<dbReference type="EMBL" id="BKCJ010452017">
    <property type="protein sequence ID" value="GFA59553.1"/>
    <property type="molecule type" value="Genomic_DNA"/>
</dbReference>
<evidence type="ECO:0000313" key="1">
    <source>
        <dbReference type="EMBL" id="GFA59553.1"/>
    </source>
</evidence>
<name>A0A699JVA1_TANCI</name>
<dbReference type="PANTHER" id="PTHR11439">
    <property type="entry name" value="GAG-POL-RELATED RETROTRANSPOSON"/>
    <property type="match status" value="1"/>
</dbReference>
<sequence length="273" mass="30956">NLLKKCEIYNSCLVKTLIVPPNNLGHDLAGKPVNETFYRGKISPKESHIIVMKRILTYLKGTLSLGLWYPKGTGFDLKGYLDIDYAGCNMDRKRTSSPCQILKGKLVYRSAKKLQSAAMSSTEAEYVAAAGCCVNILWMKNQLSDFNIQYKMVPIFYDDTSAIAISNNPVLHSRTKLIDIRSVHPSFLSLVLHTFDLIPLGQKNTLAEYMILFGTDNRPPMLDEDLYDSWKSIVELYMKNIENERMILESVENDSLIWPTIEENGVTKTNKIC</sequence>
<dbReference type="AlphaFoldDB" id="A0A699JVA1"/>
<reference evidence="1" key="1">
    <citation type="journal article" date="2019" name="Sci. Rep.">
        <title>Draft genome of Tanacetum cinerariifolium, the natural source of mosquito coil.</title>
        <authorList>
            <person name="Yamashiro T."/>
            <person name="Shiraishi A."/>
            <person name="Satake H."/>
            <person name="Nakayama K."/>
        </authorList>
    </citation>
    <scope>NUCLEOTIDE SEQUENCE</scope>
</reference>
<protein>
    <submittedName>
        <fullName evidence="1">Uncharacterized mitochondrial protein AtMg00810-like</fullName>
    </submittedName>
</protein>
<organism evidence="1">
    <name type="scientific">Tanacetum cinerariifolium</name>
    <name type="common">Dalmatian daisy</name>
    <name type="synonym">Chrysanthemum cinerariifolium</name>
    <dbReference type="NCBI Taxonomy" id="118510"/>
    <lineage>
        <taxon>Eukaryota</taxon>
        <taxon>Viridiplantae</taxon>
        <taxon>Streptophyta</taxon>
        <taxon>Embryophyta</taxon>
        <taxon>Tracheophyta</taxon>
        <taxon>Spermatophyta</taxon>
        <taxon>Magnoliopsida</taxon>
        <taxon>eudicotyledons</taxon>
        <taxon>Gunneridae</taxon>
        <taxon>Pentapetalae</taxon>
        <taxon>asterids</taxon>
        <taxon>campanulids</taxon>
        <taxon>Asterales</taxon>
        <taxon>Asteraceae</taxon>
        <taxon>Asteroideae</taxon>
        <taxon>Anthemideae</taxon>
        <taxon>Anthemidinae</taxon>
        <taxon>Tanacetum</taxon>
    </lineage>
</organism>
<dbReference type="PANTHER" id="PTHR11439:SF495">
    <property type="entry name" value="REVERSE TRANSCRIPTASE, RNA-DEPENDENT DNA POLYMERASE-RELATED"/>
    <property type="match status" value="1"/>
</dbReference>
<dbReference type="CDD" id="cd09272">
    <property type="entry name" value="RNase_HI_RT_Ty1"/>
    <property type="match status" value="1"/>
</dbReference>
<comment type="caution">
    <text evidence="1">The sequence shown here is derived from an EMBL/GenBank/DDBJ whole genome shotgun (WGS) entry which is preliminary data.</text>
</comment>